<dbReference type="AlphaFoldDB" id="A0A5S5D4F6"/>
<organism evidence="3 4">
    <name type="scientific">Blastococcus xanthinilyticus</name>
    <dbReference type="NCBI Taxonomy" id="1564164"/>
    <lineage>
        <taxon>Bacteria</taxon>
        <taxon>Bacillati</taxon>
        <taxon>Actinomycetota</taxon>
        <taxon>Actinomycetes</taxon>
        <taxon>Geodermatophilales</taxon>
        <taxon>Geodermatophilaceae</taxon>
        <taxon>Blastococcus</taxon>
    </lineage>
</organism>
<dbReference type="Proteomes" id="UP000322499">
    <property type="component" value="Unassembled WGS sequence"/>
</dbReference>
<evidence type="ECO:0000256" key="1">
    <source>
        <dbReference type="SAM" id="MobiDB-lite"/>
    </source>
</evidence>
<dbReference type="Pfam" id="PF19843">
    <property type="entry name" value="DUF6318"/>
    <property type="match status" value="1"/>
</dbReference>
<dbReference type="EMBL" id="VNHW01000001">
    <property type="protein sequence ID" value="TYP90830.1"/>
    <property type="molecule type" value="Genomic_DNA"/>
</dbReference>
<evidence type="ECO:0000313" key="4">
    <source>
        <dbReference type="Proteomes" id="UP000322499"/>
    </source>
</evidence>
<comment type="caution">
    <text evidence="3">The sequence shown here is derived from an EMBL/GenBank/DDBJ whole genome shotgun (WGS) entry which is preliminary data.</text>
</comment>
<protein>
    <recommendedName>
        <fullName evidence="2">DUF6318 domain-containing protein</fullName>
    </recommendedName>
</protein>
<sequence>MRDHRNGLIHAALGCILLATVTLTGCSEQHETRITSPTSSAGETPPELPPIGPEDILMPEEAREKTPDGAESFVRYYFDLVNRMSTTLDARPLRQLSADCQGCDRIASNAELSARSGYRYEGGEITLTEVAPPLVTGDQAEVTLRLDQTALAVLDASGARLERGSSDAFVGVPADVTLAWDPTSTSWRMTSLTFG</sequence>
<dbReference type="RefSeq" id="WP_166531556.1">
    <property type="nucleotide sequence ID" value="NZ_VNHW01000001.1"/>
</dbReference>
<gene>
    <name evidence="3" type="ORF">BD833_101549</name>
</gene>
<feature type="region of interest" description="Disordered" evidence="1">
    <location>
        <begin position="29"/>
        <end position="55"/>
    </location>
</feature>
<proteinExistence type="predicted"/>
<dbReference type="PROSITE" id="PS51257">
    <property type="entry name" value="PROKAR_LIPOPROTEIN"/>
    <property type="match status" value="1"/>
</dbReference>
<keyword evidence="4" id="KW-1185">Reference proteome</keyword>
<reference evidence="3 4" key="1">
    <citation type="submission" date="2019-07" db="EMBL/GenBank/DDBJ databases">
        <title>Genomic Encyclopedia of Archaeal and Bacterial Type Strains, Phase II (KMG-II): from individual species to whole genera.</title>
        <authorList>
            <person name="Goeker M."/>
        </authorList>
    </citation>
    <scope>NUCLEOTIDE SEQUENCE [LARGE SCALE GENOMIC DNA]</scope>
    <source>
        <strain evidence="3 4">DSM 46842</strain>
    </source>
</reference>
<evidence type="ECO:0000259" key="2">
    <source>
        <dbReference type="Pfam" id="PF19843"/>
    </source>
</evidence>
<dbReference type="InterPro" id="IPR046281">
    <property type="entry name" value="DUF6318"/>
</dbReference>
<feature type="domain" description="DUF6318" evidence="2">
    <location>
        <begin position="58"/>
        <end position="191"/>
    </location>
</feature>
<accession>A0A5S5D4F6</accession>
<name>A0A5S5D4F6_9ACTN</name>
<evidence type="ECO:0000313" key="3">
    <source>
        <dbReference type="EMBL" id="TYP90830.1"/>
    </source>
</evidence>